<name>A0A422NFA6_TRYRA</name>
<comment type="caution">
    <text evidence="2">The sequence shown here is derived from an EMBL/GenBank/DDBJ whole genome shotgun (WGS) entry which is preliminary data.</text>
</comment>
<dbReference type="Proteomes" id="UP000283634">
    <property type="component" value="Unassembled WGS sequence"/>
</dbReference>
<dbReference type="GeneID" id="40329294"/>
<protein>
    <submittedName>
        <fullName evidence="2">Uncharacterized protein</fullName>
    </submittedName>
</protein>
<accession>A0A422NFA6</accession>
<evidence type="ECO:0000313" key="2">
    <source>
        <dbReference type="EMBL" id="RNF04126.1"/>
    </source>
</evidence>
<sequence>FEMRERMDAEVRGRHPAVEQLQVVHESELAALKRALQTAQEVSEGTCRELREQHEAYEARARRDMADMMERVEALRAELQASSDRREEERRRHEEEVCALRSRLHVQEEEAQQAAARLRSRHEQELTELRAAMDGLRAASVGRHETEQGLLSCALQRQICELQWAEACSKCRLQEAEGRHTLLCEALQGRWEVCSVIHRALVAVARELICPSECCDTTHFCQWVVEGTSRFAEAFTVSVYRLLDAKSHLFLACGVGLRGRARPGVTDGPSPHVPRGESHRLMADVAPPAASLLRRSVSTHDVTRSMVRYSKMLNEQHLKNDTRLQRLGALVTRVDDLIERGRAVSRLERSHSEEP</sequence>
<dbReference type="OrthoDB" id="273749at2759"/>
<dbReference type="AlphaFoldDB" id="A0A422NFA6"/>
<feature type="non-terminal residue" evidence="2">
    <location>
        <position position="1"/>
    </location>
</feature>
<dbReference type="EMBL" id="MKGL01000173">
    <property type="protein sequence ID" value="RNF04126.1"/>
    <property type="molecule type" value="Genomic_DNA"/>
</dbReference>
<proteinExistence type="predicted"/>
<gene>
    <name evidence="2" type="ORF">TraAM80_05361</name>
</gene>
<keyword evidence="3" id="KW-1185">Reference proteome</keyword>
<keyword evidence="1" id="KW-0175">Coiled coil</keyword>
<feature type="coiled-coil region" evidence="1">
    <location>
        <begin position="47"/>
        <end position="139"/>
    </location>
</feature>
<organism evidence="2 3">
    <name type="scientific">Trypanosoma rangeli</name>
    <dbReference type="NCBI Taxonomy" id="5698"/>
    <lineage>
        <taxon>Eukaryota</taxon>
        <taxon>Discoba</taxon>
        <taxon>Euglenozoa</taxon>
        <taxon>Kinetoplastea</taxon>
        <taxon>Metakinetoplastina</taxon>
        <taxon>Trypanosomatida</taxon>
        <taxon>Trypanosomatidae</taxon>
        <taxon>Trypanosoma</taxon>
        <taxon>Herpetosoma</taxon>
    </lineage>
</organism>
<reference evidence="2 3" key="1">
    <citation type="journal article" date="2018" name="BMC Genomics">
        <title>Genomic comparison of Trypanosoma conorhini and Trypanosoma rangeli to Trypanosoma cruzi strains of high and low virulence.</title>
        <authorList>
            <person name="Bradwell K.R."/>
            <person name="Koparde V.N."/>
            <person name="Matveyev A.V."/>
            <person name="Serrano M.G."/>
            <person name="Alves J.M."/>
            <person name="Parikh H."/>
            <person name="Huang B."/>
            <person name="Lee V."/>
            <person name="Espinosa-Alvarez O."/>
            <person name="Ortiz P.A."/>
            <person name="Costa-Martins A.G."/>
            <person name="Teixeira M.M."/>
            <person name="Buck G.A."/>
        </authorList>
    </citation>
    <scope>NUCLEOTIDE SEQUENCE [LARGE SCALE GENOMIC DNA]</scope>
    <source>
        <strain evidence="2 3">AM80</strain>
    </source>
</reference>
<evidence type="ECO:0000313" key="3">
    <source>
        <dbReference type="Proteomes" id="UP000283634"/>
    </source>
</evidence>
<dbReference type="RefSeq" id="XP_029237925.1">
    <property type="nucleotide sequence ID" value="XM_029382244.1"/>
</dbReference>
<evidence type="ECO:0000256" key="1">
    <source>
        <dbReference type="SAM" id="Coils"/>
    </source>
</evidence>